<dbReference type="GO" id="GO:0000077">
    <property type="term" value="P:DNA damage checkpoint signaling"/>
    <property type="evidence" value="ECO:0007669"/>
    <property type="project" value="TreeGrafter"/>
</dbReference>
<dbReference type="Gene3D" id="3.40.50.10190">
    <property type="entry name" value="BRCT domain"/>
    <property type="match status" value="1"/>
</dbReference>
<keyword evidence="7" id="KW-1185">Reference proteome</keyword>
<dbReference type="InterPro" id="IPR047249">
    <property type="entry name" value="BRCT_p53bp1-like_rpt1"/>
</dbReference>
<dbReference type="InterPro" id="IPR047252">
    <property type="entry name" value="TP53BP1-like"/>
</dbReference>
<dbReference type="EMBL" id="LAVV01007373">
    <property type="protein sequence ID" value="KNZ56153.1"/>
    <property type="molecule type" value="Genomic_DNA"/>
</dbReference>
<dbReference type="VEuPathDB" id="FungiDB:VP01_2483g3"/>
<evidence type="ECO:0000256" key="4">
    <source>
        <dbReference type="SAM" id="MobiDB-lite"/>
    </source>
</evidence>
<dbReference type="GO" id="GO:0005634">
    <property type="term" value="C:nucleus"/>
    <property type="evidence" value="ECO:0007669"/>
    <property type="project" value="UniProtKB-SubCell"/>
</dbReference>
<comment type="subcellular location">
    <subcellularLocation>
        <location evidence="1">Nucleus</location>
    </subcellularLocation>
</comment>
<dbReference type="GO" id="GO:0042393">
    <property type="term" value="F:histone binding"/>
    <property type="evidence" value="ECO:0007669"/>
    <property type="project" value="TreeGrafter"/>
</dbReference>
<dbReference type="PANTHER" id="PTHR15321">
    <property type="entry name" value="TUMOR SUPPRESSOR P53-BINDING PROTEIN 1"/>
    <property type="match status" value="1"/>
</dbReference>
<sequence>MDLHFSESCISLGPETQKARLSMENNARLLTQDHSQSVFSSIHHPSTSPQHPQSLSVSRNSPAFSKEHPSSNKPPAIPLQSTQQSPNPPQSPHPPDLTLHLTFQPAILPNSPSPGISLEKCKTTPPQEFDRSIVAASSSSKTAVDIHHHVPSTDTNADHLQSLNNTAITSSESIQKNNRESTQQPIPILDDANRSLASPDSTPDLDVQTDQPSCSEARLHPAQCDESSTAISDARRKRPRSQFEQPCSSSTSEENLVAKDSSRHLSGVEGASLSAPPALVGRASSQASTRSAHRQPQDRRVSAAVSVVVPRLRKAQTTTRSTKRSKSALPASLRWPDDHHHPHDMVEAEMPVQRVLAYRTEWAAFAPGTVSAVTPDKVVVQFDAQASARLDVAQLRLCHIRPGDLVQYIGTDLAEGESQLTSVRHPKRVLRVDKAPEFIDTPINSRHDVLVVCEPSLSASQESEPSHLSRFLVEAVVVLSTAGSRSHSGLKDRMLPQEILQEFRAMMVMQTGVGKRARLVDPVSNPSSSSQGLFHGFGFLLTGAPVVAAAVERRSKLPRRGTSSGSSRATIEQLVRTQGGTVIGNVSELYQLVGSDMDLLAVPPSPLDPPKPYRLVPSSTHVNLSTILLLADAPLKTLKYLLALALGIPCVSSQWVCHSCEQGRVLEWESYMIGPGPSPFLGPSGLPALMNLQVPVARRLRHDVGSLFASRTGLMMLAEKSMVFVYCSGRRLCGRSWRPWAPRDSAVWRWTPCTRWSTTDPPPYPTSISSSSTLVSRRTCFPLACDMLLPSFIETLPSSPPSQNPE</sequence>
<evidence type="ECO:0000313" key="6">
    <source>
        <dbReference type="EMBL" id="KNZ56153.1"/>
    </source>
</evidence>
<evidence type="ECO:0000259" key="5">
    <source>
        <dbReference type="PROSITE" id="PS50172"/>
    </source>
</evidence>
<proteinExistence type="predicted"/>
<dbReference type="SMART" id="SM00292">
    <property type="entry name" value="BRCT"/>
    <property type="match status" value="1"/>
</dbReference>
<evidence type="ECO:0000313" key="7">
    <source>
        <dbReference type="Proteomes" id="UP000037035"/>
    </source>
</evidence>
<evidence type="ECO:0000256" key="1">
    <source>
        <dbReference type="ARBA" id="ARBA00004123"/>
    </source>
</evidence>
<feature type="region of interest" description="Disordered" evidence="4">
    <location>
        <begin position="35"/>
        <end position="127"/>
    </location>
</feature>
<dbReference type="SUPFAM" id="SSF52113">
    <property type="entry name" value="BRCT domain"/>
    <property type="match status" value="1"/>
</dbReference>
<dbReference type="Proteomes" id="UP000037035">
    <property type="component" value="Unassembled WGS sequence"/>
</dbReference>
<protein>
    <recommendedName>
        <fullName evidence="5">BRCT domain-containing protein</fullName>
    </recommendedName>
</protein>
<gene>
    <name evidence="6" type="ORF">VP01_2483g3</name>
</gene>
<dbReference type="Pfam" id="PF00533">
    <property type="entry name" value="BRCT"/>
    <property type="match status" value="1"/>
</dbReference>
<feature type="compositionally biased region" description="Polar residues" evidence="4">
    <location>
        <begin position="35"/>
        <end position="63"/>
    </location>
</feature>
<dbReference type="PROSITE" id="PS50172">
    <property type="entry name" value="BRCT"/>
    <property type="match status" value="1"/>
</dbReference>
<evidence type="ECO:0000256" key="2">
    <source>
        <dbReference type="ARBA" id="ARBA00022763"/>
    </source>
</evidence>
<feature type="domain" description="BRCT" evidence="5">
    <location>
        <begin position="529"/>
        <end position="673"/>
    </location>
</feature>
<dbReference type="AlphaFoldDB" id="A0A0L6V5W8"/>
<dbReference type="InterPro" id="IPR036420">
    <property type="entry name" value="BRCT_dom_sf"/>
</dbReference>
<dbReference type="GO" id="GO:0045944">
    <property type="term" value="P:positive regulation of transcription by RNA polymerase II"/>
    <property type="evidence" value="ECO:0007669"/>
    <property type="project" value="TreeGrafter"/>
</dbReference>
<feature type="compositionally biased region" description="Low complexity" evidence="4">
    <location>
        <begin position="302"/>
        <end position="320"/>
    </location>
</feature>
<feature type="compositionally biased region" description="Pro residues" evidence="4">
    <location>
        <begin position="86"/>
        <end position="95"/>
    </location>
</feature>
<dbReference type="CDD" id="cd17745">
    <property type="entry name" value="BRCT_p53bp1_rpt1"/>
    <property type="match status" value="1"/>
</dbReference>
<name>A0A0L6V5W8_9BASI</name>
<dbReference type="InterPro" id="IPR001357">
    <property type="entry name" value="BRCT_dom"/>
</dbReference>
<keyword evidence="2" id="KW-0227">DNA damage</keyword>
<feature type="compositionally biased region" description="Polar residues" evidence="4">
    <location>
        <begin position="242"/>
        <end position="254"/>
    </location>
</feature>
<dbReference type="STRING" id="27349.A0A0L6V5W8"/>
<feature type="region of interest" description="Disordered" evidence="4">
    <location>
        <begin position="191"/>
        <end position="336"/>
    </location>
</feature>
<dbReference type="OrthoDB" id="129353at2759"/>
<organism evidence="6 7">
    <name type="scientific">Puccinia sorghi</name>
    <dbReference type="NCBI Taxonomy" id="27349"/>
    <lineage>
        <taxon>Eukaryota</taxon>
        <taxon>Fungi</taxon>
        <taxon>Dikarya</taxon>
        <taxon>Basidiomycota</taxon>
        <taxon>Pucciniomycotina</taxon>
        <taxon>Pucciniomycetes</taxon>
        <taxon>Pucciniales</taxon>
        <taxon>Pucciniaceae</taxon>
        <taxon>Puccinia</taxon>
    </lineage>
</organism>
<dbReference type="PANTHER" id="PTHR15321:SF3">
    <property type="entry name" value="TP53-BINDING PROTEIN 1"/>
    <property type="match status" value="1"/>
</dbReference>
<reference evidence="6 7" key="1">
    <citation type="submission" date="2015-08" db="EMBL/GenBank/DDBJ databases">
        <title>Next Generation Sequencing and Analysis of the Genome of Puccinia sorghi L Schw, the Causal Agent of Maize Common Rust.</title>
        <authorList>
            <person name="Rochi L."/>
            <person name="Burguener G."/>
            <person name="Darino M."/>
            <person name="Turjanski A."/>
            <person name="Kreff E."/>
            <person name="Dieguez M.J."/>
            <person name="Sacco F."/>
        </authorList>
    </citation>
    <scope>NUCLEOTIDE SEQUENCE [LARGE SCALE GENOMIC DNA]</scope>
    <source>
        <strain evidence="6 7">RO10H11247</strain>
    </source>
</reference>
<evidence type="ECO:0000256" key="3">
    <source>
        <dbReference type="ARBA" id="ARBA00023242"/>
    </source>
</evidence>
<comment type="caution">
    <text evidence="6">The sequence shown here is derived from an EMBL/GenBank/DDBJ whole genome shotgun (WGS) entry which is preliminary data.</text>
</comment>
<keyword evidence="3" id="KW-0539">Nucleus</keyword>
<accession>A0A0L6V5W8</accession>